<dbReference type="PANTHER" id="PTHR10434:SF40">
    <property type="entry name" value="1-ACYL-SN-GLYCEROL-3-PHOSPHATE ACYLTRANSFERASE"/>
    <property type="match status" value="1"/>
</dbReference>
<dbReference type="Proteomes" id="UP000324479">
    <property type="component" value="Unassembled WGS sequence"/>
</dbReference>
<dbReference type="GO" id="GO:0003841">
    <property type="term" value="F:1-acylglycerol-3-phosphate O-acyltransferase activity"/>
    <property type="evidence" value="ECO:0007669"/>
    <property type="project" value="TreeGrafter"/>
</dbReference>
<dbReference type="PANTHER" id="PTHR10434">
    <property type="entry name" value="1-ACYL-SN-GLYCEROL-3-PHOSPHATE ACYLTRANSFERASE"/>
    <property type="match status" value="1"/>
</dbReference>
<dbReference type="GO" id="GO:0006654">
    <property type="term" value="P:phosphatidic acid biosynthetic process"/>
    <property type="evidence" value="ECO:0007669"/>
    <property type="project" value="TreeGrafter"/>
</dbReference>
<feature type="compositionally biased region" description="Basic and acidic residues" evidence="4">
    <location>
        <begin position="387"/>
        <end position="396"/>
    </location>
</feature>
<feature type="compositionally biased region" description="Polar residues" evidence="4">
    <location>
        <begin position="177"/>
        <end position="186"/>
    </location>
</feature>
<keyword evidence="3 6" id="KW-0012">Acyltransferase</keyword>
<proteinExistence type="predicted"/>
<keyword evidence="7" id="KW-1185">Reference proteome</keyword>
<gene>
    <name evidence="6" type="ORF">FYK55_08460</name>
</gene>
<comment type="caution">
    <text evidence="6">The sequence shown here is derived from an EMBL/GenBank/DDBJ whole genome shotgun (WGS) entry which is preliminary data.</text>
</comment>
<protein>
    <submittedName>
        <fullName evidence="6">1-acyl-sn-glycerol-3-phosphate acyltransferase</fullName>
    </submittedName>
</protein>
<feature type="region of interest" description="Disordered" evidence="4">
    <location>
        <begin position="172"/>
        <end position="192"/>
    </location>
</feature>
<feature type="domain" description="Phospholipid/glycerol acyltransferase" evidence="5">
    <location>
        <begin position="61"/>
        <end position="204"/>
    </location>
</feature>
<dbReference type="EMBL" id="VWOX01000004">
    <property type="protein sequence ID" value="KAA5544370.1"/>
    <property type="molecule type" value="Genomic_DNA"/>
</dbReference>
<dbReference type="RefSeq" id="WP_150075978.1">
    <property type="nucleotide sequence ID" value="NZ_VWOX01000004.1"/>
</dbReference>
<accession>A0A5M6DD87</accession>
<dbReference type="AlphaFoldDB" id="A0A5M6DD87"/>
<dbReference type="Pfam" id="PF01553">
    <property type="entry name" value="Acyltransferase"/>
    <property type="match status" value="1"/>
</dbReference>
<reference evidence="6 7" key="1">
    <citation type="submission" date="2019-08" db="EMBL/GenBank/DDBJ databases">
        <authorList>
            <person name="Dhanesh K."/>
            <person name="Kumar G."/>
            <person name="Sasikala C."/>
            <person name="Venkata Ramana C."/>
        </authorList>
    </citation>
    <scope>NUCLEOTIDE SEQUENCE [LARGE SCALE GENOMIC DNA]</scope>
    <source>
        <strain evidence="6 7">JC645</strain>
    </source>
</reference>
<feature type="region of interest" description="Disordered" evidence="4">
    <location>
        <begin position="386"/>
        <end position="421"/>
    </location>
</feature>
<evidence type="ECO:0000313" key="7">
    <source>
        <dbReference type="Proteomes" id="UP000324479"/>
    </source>
</evidence>
<evidence type="ECO:0000256" key="2">
    <source>
        <dbReference type="ARBA" id="ARBA00022679"/>
    </source>
</evidence>
<keyword evidence="2 6" id="KW-0808">Transferase</keyword>
<evidence type="ECO:0000313" key="6">
    <source>
        <dbReference type="EMBL" id="KAA5544370.1"/>
    </source>
</evidence>
<dbReference type="InterPro" id="IPR002123">
    <property type="entry name" value="Plipid/glycerol_acylTrfase"/>
</dbReference>
<evidence type="ECO:0000259" key="5">
    <source>
        <dbReference type="SMART" id="SM00563"/>
    </source>
</evidence>
<sequence length="421" mass="48012">MSVVFDRPYQFVPPVRNTAWPWLIQRLRLYDRYLRKKEGVVDYELRNLHHVQSSLDAGHSILLAPNHCRYADPLVLGWPARALGIHVHAMASWHLFNEGWFDAFAIRRMGAFSIYREGNDRQSLETAIDILAEGRRPLIIFPEGTTNRTNDQLKPLLDGVAFIARTAAKRRAKMHQADSTDTSSPAGQPPSGQVVIHPVAIKYLSVHKIDDWATRQLDQFEKQLGWTHMPPRDLRQRTVQLAEAHLALKETQYYGHSNGGDLPERRDALIQHLLETTERRMGLDNESESVRERVRQIRSAAASRFFDRSPAQVSAHESEEELRRDVDAADLAQELFSYPDSYLIPDQVTDMRIVETIQRMQESINGKADTSIPLKAVIEFAPALPVDGKRPRKGEPDPLMQSLESQLSEMLGRLSKEARPL</sequence>
<dbReference type="SUPFAM" id="SSF69593">
    <property type="entry name" value="Glycerol-3-phosphate (1)-acyltransferase"/>
    <property type="match status" value="1"/>
</dbReference>
<comment type="pathway">
    <text evidence="1">Lipid metabolism.</text>
</comment>
<evidence type="ECO:0000256" key="4">
    <source>
        <dbReference type="SAM" id="MobiDB-lite"/>
    </source>
</evidence>
<name>A0A5M6DD87_9BACT</name>
<evidence type="ECO:0000256" key="1">
    <source>
        <dbReference type="ARBA" id="ARBA00005189"/>
    </source>
</evidence>
<evidence type="ECO:0000256" key="3">
    <source>
        <dbReference type="ARBA" id="ARBA00023315"/>
    </source>
</evidence>
<dbReference type="CDD" id="cd07989">
    <property type="entry name" value="LPLAT_AGPAT-like"/>
    <property type="match status" value="1"/>
</dbReference>
<organism evidence="6 7">
    <name type="scientific">Roseiconus nitratireducens</name>
    <dbReference type="NCBI Taxonomy" id="2605748"/>
    <lineage>
        <taxon>Bacteria</taxon>
        <taxon>Pseudomonadati</taxon>
        <taxon>Planctomycetota</taxon>
        <taxon>Planctomycetia</taxon>
        <taxon>Pirellulales</taxon>
        <taxon>Pirellulaceae</taxon>
        <taxon>Roseiconus</taxon>
    </lineage>
</organism>
<dbReference type="SMART" id="SM00563">
    <property type="entry name" value="PlsC"/>
    <property type="match status" value="1"/>
</dbReference>